<dbReference type="KEGG" id="tpv:TP02_0462"/>
<feature type="compositionally biased region" description="Basic and acidic residues" evidence="1">
    <location>
        <begin position="94"/>
        <end position="105"/>
    </location>
</feature>
<proteinExistence type="predicted"/>
<dbReference type="RefSeq" id="XP_765028.1">
    <property type="nucleotide sequence ID" value="XM_759935.1"/>
</dbReference>
<dbReference type="Pfam" id="PF00069">
    <property type="entry name" value="Pkinase"/>
    <property type="match status" value="1"/>
</dbReference>
<accession>Q4N528</accession>
<dbReference type="EMBL" id="AAGK01000002">
    <property type="protein sequence ID" value="EAN32745.1"/>
    <property type="molecule type" value="Genomic_DNA"/>
</dbReference>
<dbReference type="AlphaFoldDB" id="Q4N528"/>
<dbReference type="Gene3D" id="1.10.510.10">
    <property type="entry name" value="Transferase(Phosphotransferase) domain 1"/>
    <property type="match status" value="1"/>
</dbReference>
<dbReference type="GO" id="GO:0005524">
    <property type="term" value="F:ATP binding"/>
    <property type="evidence" value="ECO:0007669"/>
    <property type="project" value="InterPro"/>
</dbReference>
<feature type="domain" description="Protein kinase" evidence="2">
    <location>
        <begin position="215"/>
        <end position="648"/>
    </location>
</feature>
<dbReference type="eggNOG" id="ENOG502RMKM">
    <property type="taxonomic scope" value="Eukaryota"/>
</dbReference>
<organism evidence="3 4">
    <name type="scientific">Theileria parva</name>
    <name type="common">East coast fever infection agent</name>
    <dbReference type="NCBI Taxonomy" id="5875"/>
    <lineage>
        <taxon>Eukaryota</taxon>
        <taxon>Sar</taxon>
        <taxon>Alveolata</taxon>
        <taxon>Apicomplexa</taxon>
        <taxon>Aconoidasida</taxon>
        <taxon>Piroplasmida</taxon>
        <taxon>Theileriidae</taxon>
        <taxon>Theileria</taxon>
    </lineage>
</organism>
<dbReference type="PROSITE" id="PS00108">
    <property type="entry name" value="PROTEIN_KINASE_ST"/>
    <property type="match status" value="1"/>
</dbReference>
<dbReference type="SMART" id="SM00220">
    <property type="entry name" value="S_TKc"/>
    <property type="match status" value="1"/>
</dbReference>
<dbReference type="Proteomes" id="UP000001949">
    <property type="component" value="Unassembled WGS sequence"/>
</dbReference>
<feature type="region of interest" description="Disordered" evidence="1">
    <location>
        <begin position="91"/>
        <end position="113"/>
    </location>
</feature>
<name>Q4N528_THEPA</name>
<gene>
    <name evidence="3" type="ordered locus">TP02_0462</name>
</gene>
<dbReference type="GO" id="GO:0044773">
    <property type="term" value="P:mitotic DNA damage checkpoint signaling"/>
    <property type="evidence" value="ECO:0007669"/>
    <property type="project" value="TreeGrafter"/>
</dbReference>
<dbReference type="InParanoid" id="Q4N528"/>
<reference evidence="3 4" key="1">
    <citation type="journal article" date="2005" name="Science">
        <title>Genome sequence of Theileria parva, a bovine pathogen that transforms lymphocytes.</title>
        <authorList>
            <person name="Gardner M.J."/>
            <person name="Bishop R."/>
            <person name="Shah T."/>
            <person name="de Villiers E.P."/>
            <person name="Carlton J.M."/>
            <person name="Hall N."/>
            <person name="Ren Q."/>
            <person name="Paulsen I.T."/>
            <person name="Pain A."/>
            <person name="Berriman M."/>
            <person name="Wilson R.J.M."/>
            <person name="Sato S."/>
            <person name="Ralph S.A."/>
            <person name="Mann D.J."/>
            <person name="Xiong Z."/>
            <person name="Shallom S.J."/>
            <person name="Weidman J."/>
            <person name="Jiang L."/>
            <person name="Lynn J."/>
            <person name="Weaver B."/>
            <person name="Shoaibi A."/>
            <person name="Domingo A.R."/>
            <person name="Wasawo D."/>
            <person name="Crabtree J."/>
            <person name="Wortman J.R."/>
            <person name="Haas B."/>
            <person name="Angiuoli S.V."/>
            <person name="Creasy T.H."/>
            <person name="Lu C."/>
            <person name="Suh B."/>
            <person name="Silva J.C."/>
            <person name="Utterback T.R."/>
            <person name="Feldblyum T.V."/>
            <person name="Pertea M."/>
            <person name="Allen J."/>
            <person name="Nierman W.C."/>
            <person name="Taracha E.L.N."/>
            <person name="Salzberg S.L."/>
            <person name="White O.R."/>
            <person name="Fitzhugh H.A."/>
            <person name="Morzaria S."/>
            <person name="Venter J.C."/>
            <person name="Fraser C.M."/>
            <person name="Nene V."/>
        </authorList>
    </citation>
    <scope>NUCLEOTIDE SEQUENCE [LARGE SCALE GENOMIC DNA]</scope>
    <source>
        <strain evidence="3 4">Muguga</strain>
    </source>
</reference>
<comment type="caution">
    <text evidence="3">The sequence shown here is derived from an EMBL/GenBank/DDBJ whole genome shotgun (WGS) entry which is preliminary data.</text>
</comment>
<evidence type="ECO:0000313" key="3">
    <source>
        <dbReference type="EMBL" id="EAN32745.1"/>
    </source>
</evidence>
<dbReference type="GO" id="GO:0004674">
    <property type="term" value="F:protein serine/threonine kinase activity"/>
    <property type="evidence" value="ECO:0007669"/>
    <property type="project" value="TreeGrafter"/>
</dbReference>
<dbReference type="GO" id="GO:0005634">
    <property type="term" value="C:nucleus"/>
    <property type="evidence" value="ECO:0007669"/>
    <property type="project" value="TreeGrafter"/>
</dbReference>
<evidence type="ECO:0000256" key="1">
    <source>
        <dbReference type="SAM" id="MobiDB-lite"/>
    </source>
</evidence>
<dbReference type="GeneID" id="3501468"/>
<protein>
    <recommendedName>
        <fullName evidence="2">Protein kinase domain-containing protein</fullName>
    </recommendedName>
</protein>
<keyword evidence="4" id="KW-1185">Reference proteome</keyword>
<dbReference type="OMA" id="PWYESPE"/>
<dbReference type="PANTHER" id="PTHR44167:SF24">
    <property type="entry name" value="SERINE_THREONINE-PROTEIN KINASE CHK2"/>
    <property type="match status" value="1"/>
</dbReference>
<dbReference type="InterPro" id="IPR000719">
    <property type="entry name" value="Prot_kinase_dom"/>
</dbReference>
<dbReference type="InterPro" id="IPR008271">
    <property type="entry name" value="Ser/Thr_kinase_AS"/>
</dbReference>
<dbReference type="PANTHER" id="PTHR44167">
    <property type="entry name" value="OVARIAN-SPECIFIC SERINE/THREONINE-PROTEIN KINASE LOK-RELATED"/>
    <property type="match status" value="1"/>
</dbReference>
<evidence type="ECO:0000313" key="4">
    <source>
        <dbReference type="Proteomes" id="UP000001949"/>
    </source>
</evidence>
<dbReference type="SUPFAM" id="SSF56112">
    <property type="entry name" value="Protein kinase-like (PK-like)"/>
    <property type="match status" value="1"/>
</dbReference>
<evidence type="ECO:0000259" key="2">
    <source>
        <dbReference type="PROSITE" id="PS50011"/>
    </source>
</evidence>
<dbReference type="InterPro" id="IPR011009">
    <property type="entry name" value="Kinase-like_dom_sf"/>
</dbReference>
<dbReference type="VEuPathDB" id="PiroplasmaDB:TpMuguga_02g00462"/>
<dbReference type="PROSITE" id="PS50011">
    <property type="entry name" value="PROTEIN_KINASE_DOM"/>
    <property type="match status" value="1"/>
</dbReference>
<dbReference type="GO" id="GO:0005737">
    <property type="term" value="C:cytoplasm"/>
    <property type="evidence" value="ECO:0007669"/>
    <property type="project" value="TreeGrafter"/>
</dbReference>
<dbReference type="STRING" id="5875.Q4N528"/>
<sequence length="656" mass="74771">MVGGLEPSENSDIVPSPVIEELEGTSRPAIKRKPNVRSVLSESFKYRHNINLYRVRKHQKHGHQNLPRDMSQVPNNPNDHQNIEHIIISDDDQKDVNKPEDKGEMDGLNDETDVPLDQNEVEMSCTPKPNAVNQYMYSSNSTTNTSNATNNAVHNDILNVVNNQVTGITNSGGGTRLVRKEITKLGRLELLSNIESYVHVNFSNYRQFYDRVGPIRLTSPLSEGLKSNHVDISLWNDPGTQLISQNSSKRKVYNIFWLPKIFSNIALRAAIKLVEDCNIRDGRSIKREIECHLYMYQRFQAFSRSKNSSSLILQDDWPTVEILGYYLDKKDPGQSVLISRKLTGPDFFYIIRSENNSSFAKKITPIYEFNKLDWCITALNRIAQFGSVGIRHNDIKPDNIVLDVYFDQGVKKVDVKVIDLGAASMEFTKEFTGGTPWYESPEQKLLEYYTKKNRNNEMASKVTIDVSSDAWGAGLSIVEVLTGKRVVDYIKQPYGIGLLNFKGVPADSNPFTDSNGENIGVNYLWWNVDEYWEVSPEVWVQEAKKVLGLTCTKCSPVNGAESYNNTGELYENIQITQRTNFDTSTGRDGRDEFHEFYYCNICNSRFDGNVKENICKTVARYVFNSLVVIDPKKRKNVQEVSNQLRLFVTKAISYYL</sequence>